<evidence type="ECO:0000256" key="14">
    <source>
        <dbReference type="ARBA" id="ARBA00023204"/>
    </source>
</evidence>
<keyword evidence="15" id="KW-0413">Isomerase</keyword>
<dbReference type="Pfam" id="PF06733">
    <property type="entry name" value="DEAD_2"/>
    <property type="match status" value="1"/>
</dbReference>
<evidence type="ECO:0000256" key="12">
    <source>
        <dbReference type="ARBA" id="ARBA00023014"/>
    </source>
</evidence>
<dbReference type="PANTHER" id="PTHR11472:SF1">
    <property type="entry name" value="GENERAL TRANSCRIPTION AND DNA REPAIR FACTOR IIH HELICASE SUBUNIT XPD"/>
    <property type="match status" value="1"/>
</dbReference>
<dbReference type="InterPro" id="IPR027417">
    <property type="entry name" value="P-loop_NTPase"/>
</dbReference>
<comment type="subcellular location">
    <subcellularLocation>
        <location evidence="2">Nucleus</location>
    </subcellularLocation>
</comment>
<keyword evidence="11" id="KW-0408">Iron</keyword>
<feature type="domain" description="Helicase ATP-binding" evidence="20">
    <location>
        <begin position="8"/>
        <end position="288"/>
    </location>
</feature>
<dbReference type="Pfam" id="PF06777">
    <property type="entry name" value="HBB"/>
    <property type="match status" value="1"/>
</dbReference>
<dbReference type="Proteomes" id="UP000789595">
    <property type="component" value="Unassembled WGS sequence"/>
</dbReference>
<dbReference type="PANTHER" id="PTHR11472">
    <property type="entry name" value="DNA REPAIR DEAD HELICASE RAD3/XP-D SUBFAMILY MEMBER"/>
    <property type="match status" value="1"/>
</dbReference>
<evidence type="ECO:0000313" key="21">
    <source>
        <dbReference type="EMBL" id="CAE0703419.1"/>
    </source>
</evidence>
<keyword evidence="12" id="KW-0411">Iron-sulfur</keyword>
<evidence type="ECO:0000259" key="20">
    <source>
        <dbReference type="PROSITE" id="PS51193"/>
    </source>
</evidence>
<keyword evidence="9" id="KW-0347">Helicase</keyword>
<keyword evidence="4" id="KW-0004">4Fe-4S</keyword>
<name>A0A7S4A4Q4_9STRA</name>
<dbReference type="PROSITE" id="PS51193">
    <property type="entry name" value="HELICASE_ATP_BIND_2"/>
    <property type="match status" value="1"/>
</dbReference>
<dbReference type="GO" id="GO:0006289">
    <property type="term" value="P:nucleotide-excision repair"/>
    <property type="evidence" value="ECO:0007669"/>
    <property type="project" value="InterPro"/>
</dbReference>
<keyword evidence="5" id="KW-0479">Metal-binding</keyword>
<dbReference type="GO" id="GO:0046872">
    <property type="term" value="F:metal ion binding"/>
    <property type="evidence" value="ECO:0007669"/>
    <property type="project" value="UniProtKB-KW"/>
</dbReference>
<evidence type="ECO:0000256" key="11">
    <source>
        <dbReference type="ARBA" id="ARBA00023004"/>
    </source>
</evidence>
<comment type="catalytic activity">
    <reaction evidence="18">
        <text>ATP + H2O = ADP + phosphate + H(+)</text>
        <dbReference type="Rhea" id="RHEA:13065"/>
        <dbReference type="ChEBI" id="CHEBI:15377"/>
        <dbReference type="ChEBI" id="CHEBI:15378"/>
        <dbReference type="ChEBI" id="CHEBI:30616"/>
        <dbReference type="ChEBI" id="CHEBI:43474"/>
        <dbReference type="ChEBI" id="CHEBI:456216"/>
        <dbReference type="EC" id="5.6.2.3"/>
    </reaction>
</comment>
<dbReference type="FunFam" id="3.40.50.300:FF:000135">
    <property type="entry name" value="DNA repair helicase RAD3, putative"/>
    <property type="match status" value="1"/>
</dbReference>
<evidence type="ECO:0000256" key="3">
    <source>
        <dbReference type="ARBA" id="ARBA00009146"/>
    </source>
</evidence>
<dbReference type="EMBL" id="CAKKNE010000003">
    <property type="protein sequence ID" value="CAH0370727.1"/>
    <property type="molecule type" value="Genomic_DNA"/>
</dbReference>
<keyword evidence="6" id="KW-0547">Nucleotide-binding</keyword>
<reference evidence="22" key="2">
    <citation type="submission" date="2021-11" db="EMBL/GenBank/DDBJ databases">
        <authorList>
            <consortium name="Genoscope - CEA"/>
            <person name="William W."/>
        </authorList>
    </citation>
    <scope>NUCLEOTIDE SEQUENCE</scope>
</reference>
<keyword evidence="8" id="KW-0378">Hydrolase</keyword>
<evidence type="ECO:0000313" key="23">
    <source>
        <dbReference type="Proteomes" id="UP000789595"/>
    </source>
</evidence>
<evidence type="ECO:0000256" key="8">
    <source>
        <dbReference type="ARBA" id="ARBA00022801"/>
    </source>
</evidence>
<dbReference type="GO" id="GO:0003684">
    <property type="term" value="F:damaged DNA binding"/>
    <property type="evidence" value="ECO:0007669"/>
    <property type="project" value="TreeGrafter"/>
</dbReference>
<keyword evidence="23" id="KW-1185">Reference proteome</keyword>
<dbReference type="GO" id="GO:0005634">
    <property type="term" value="C:nucleus"/>
    <property type="evidence" value="ECO:0007669"/>
    <property type="project" value="UniProtKB-SubCell"/>
</dbReference>
<dbReference type="AlphaFoldDB" id="A0A7S4A4Q4"/>
<keyword evidence="10" id="KW-0067">ATP-binding</keyword>
<evidence type="ECO:0000256" key="6">
    <source>
        <dbReference type="ARBA" id="ARBA00022741"/>
    </source>
</evidence>
<evidence type="ECO:0000256" key="13">
    <source>
        <dbReference type="ARBA" id="ARBA00023125"/>
    </source>
</evidence>
<organism evidence="21">
    <name type="scientific">Pelagomonas calceolata</name>
    <dbReference type="NCBI Taxonomy" id="35677"/>
    <lineage>
        <taxon>Eukaryota</taxon>
        <taxon>Sar</taxon>
        <taxon>Stramenopiles</taxon>
        <taxon>Ochrophyta</taxon>
        <taxon>Pelagophyceae</taxon>
        <taxon>Pelagomonadales</taxon>
        <taxon>Pelagomonadaceae</taxon>
        <taxon>Pelagomonas</taxon>
    </lineage>
</organism>
<evidence type="ECO:0000256" key="19">
    <source>
        <dbReference type="SAM" id="MobiDB-lite"/>
    </source>
</evidence>
<keyword evidence="16" id="KW-0539">Nucleus</keyword>
<dbReference type="InterPro" id="IPR013020">
    <property type="entry name" value="Rad3/Chl1-like"/>
</dbReference>
<keyword evidence="14" id="KW-0234">DNA repair</keyword>
<reference evidence="21" key="1">
    <citation type="submission" date="2021-01" db="EMBL/GenBank/DDBJ databases">
        <authorList>
            <person name="Corre E."/>
            <person name="Pelletier E."/>
            <person name="Niang G."/>
            <person name="Scheremetjew M."/>
            <person name="Finn R."/>
            <person name="Kale V."/>
            <person name="Holt S."/>
            <person name="Cochrane G."/>
            <person name="Meng A."/>
            <person name="Brown T."/>
            <person name="Cohen L."/>
        </authorList>
    </citation>
    <scope>NUCLEOTIDE SEQUENCE</scope>
    <source>
        <strain evidence="21">CCMP1756</strain>
    </source>
</reference>
<dbReference type="CDD" id="cd18788">
    <property type="entry name" value="SF2_C_XPD"/>
    <property type="match status" value="1"/>
</dbReference>
<evidence type="ECO:0000256" key="4">
    <source>
        <dbReference type="ARBA" id="ARBA00022485"/>
    </source>
</evidence>
<accession>A0A7S4A4Q4</accession>
<evidence type="ECO:0000256" key="1">
    <source>
        <dbReference type="ARBA" id="ARBA00001966"/>
    </source>
</evidence>
<dbReference type="EMBL" id="HBIW01021860">
    <property type="protein sequence ID" value="CAE0703419.1"/>
    <property type="molecule type" value="Transcribed_RNA"/>
</dbReference>
<dbReference type="SUPFAM" id="SSF52540">
    <property type="entry name" value="P-loop containing nucleoside triphosphate hydrolases"/>
    <property type="match status" value="1"/>
</dbReference>
<dbReference type="EC" id="5.6.2.3" evidence="17"/>
<dbReference type="SMART" id="SM00491">
    <property type="entry name" value="HELICc2"/>
    <property type="match status" value="1"/>
</dbReference>
<protein>
    <recommendedName>
        <fullName evidence="17">DNA 5'-3' helicase</fullName>
        <ecNumber evidence="17">5.6.2.3</ecNumber>
    </recommendedName>
</protein>
<evidence type="ECO:0000256" key="10">
    <source>
        <dbReference type="ARBA" id="ARBA00022840"/>
    </source>
</evidence>
<dbReference type="GO" id="GO:0045951">
    <property type="term" value="P:positive regulation of mitotic recombination"/>
    <property type="evidence" value="ECO:0007669"/>
    <property type="project" value="TreeGrafter"/>
</dbReference>
<feature type="region of interest" description="Disordered" evidence="19">
    <location>
        <begin position="759"/>
        <end position="803"/>
    </location>
</feature>
<evidence type="ECO:0000256" key="15">
    <source>
        <dbReference type="ARBA" id="ARBA00023235"/>
    </source>
</evidence>
<dbReference type="GO" id="GO:0051539">
    <property type="term" value="F:4 iron, 4 sulfur cluster binding"/>
    <property type="evidence" value="ECO:0007669"/>
    <property type="project" value="UniProtKB-KW"/>
</dbReference>
<dbReference type="InterPro" id="IPR014013">
    <property type="entry name" value="Helic_SF1/SF2_ATP-bd_DinG/Rad3"/>
</dbReference>
<dbReference type="GO" id="GO:0043139">
    <property type="term" value="F:5'-3' DNA helicase activity"/>
    <property type="evidence" value="ECO:0007669"/>
    <property type="project" value="UniProtKB-EC"/>
</dbReference>
<dbReference type="GO" id="GO:0006366">
    <property type="term" value="P:transcription by RNA polymerase II"/>
    <property type="evidence" value="ECO:0007669"/>
    <property type="project" value="TreeGrafter"/>
</dbReference>
<dbReference type="InterPro" id="IPR010614">
    <property type="entry name" value="RAD3-like_helicase_DEAD"/>
</dbReference>
<keyword evidence="13" id="KW-0238">DNA-binding</keyword>
<evidence type="ECO:0000256" key="16">
    <source>
        <dbReference type="ARBA" id="ARBA00023242"/>
    </source>
</evidence>
<dbReference type="Pfam" id="PF13307">
    <property type="entry name" value="Helicase_C_2"/>
    <property type="match status" value="1"/>
</dbReference>
<dbReference type="NCBIfam" id="TIGR00604">
    <property type="entry name" value="rad3"/>
    <property type="match status" value="1"/>
</dbReference>
<dbReference type="InterPro" id="IPR045028">
    <property type="entry name" value="DinG/Rad3-like"/>
</dbReference>
<dbReference type="SMART" id="SM00488">
    <property type="entry name" value="DEXDc2"/>
    <property type="match status" value="1"/>
</dbReference>
<dbReference type="OrthoDB" id="272481at2759"/>
<proteinExistence type="inferred from homology"/>
<dbReference type="GO" id="GO:0005524">
    <property type="term" value="F:ATP binding"/>
    <property type="evidence" value="ECO:0007669"/>
    <property type="project" value="UniProtKB-KW"/>
</dbReference>
<feature type="compositionally biased region" description="Pro residues" evidence="19">
    <location>
        <begin position="762"/>
        <end position="780"/>
    </location>
</feature>
<dbReference type="GO" id="GO:0016818">
    <property type="term" value="F:hydrolase activity, acting on acid anhydrides, in phosphorus-containing anhydrides"/>
    <property type="evidence" value="ECO:0007669"/>
    <property type="project" value="InterPro"/>
</dbReference>
<dbReference type="InterPro" id="IPR010643">
    <property type="entry name" value="HBB"/>
</dbReference>
<dbReference type="Gene3D" id="3.40.50.300">
    <property type="entry name" value="P-loop containing nucleotide triphosphate hydrolases"/>
    <property type="match status" value="2"/>
</dbReference>
<gene>
    <name evidence="21" type="ORF">PCAL00307_LOCUS18866</name>
    <name evidence="22" type="ORF">PECAL_3P06270</name>
</gene>
<evidence type="ECO:0000256" key="2">
    <source>
        <dbReference type="ARBA" id="ARBA00004123"/>
    </source>
</evidence>
<evidence type="ECO:0000256" key="9">
    <source>
        <dbReference type="ARBA" id="ARBA00022806"/>
    </source>
</evidence>
<evidence type="ECO:0000256" key="5">
    <source>
        <dbReference type="ARBA" id="ARBA00022723"/>
    </source>
</evidence>
<evidence type="ECO:0000256" key="18">
    <source>
        <dbReference type="ARBA" id="ARBA00048954"/>
    </source>
</evidence>
<keyword evidence="7" id="KW-0227">DNA damage</keyword>
<evidence type="ECO:0000256" key="17">
    <source>
        <dbReference type="ARBA" id="ARBA00044969"/>
    </source>
</evidence>
<evidence type="ECO:0000256" key="7">
    <source>
        <dbReference type="ARBA" id="ARBA00022763"/>
    </source>
</evidence>
<evidence type="ECO:0000313" key="22">
    <source>
        <dbReference type="EMBL" id="CAH0370727.1"/>
    </source>
</evidence>
<dbReference type="InterPro" id="IPR001945">
    <property type="entry name" value="RAD3/XPD"/>
</dbReference>
<dbReference type="InterPro" id="IPR006555">
    <property type="entry name" value="ATP-dep_Helicase_C"/>
</dbReference>
<dbReference type="FunFam" id="3.40.50.300:FF:000128">
    <property type="entry name" value="Putative DNA repair helicase RAD3"/>
    <property type="match status" value="1"/>
</dbReference>
<dbReference type="PRINTS" id="PR00852">
    <property type="entry name" value="XRODRMPGMNTD"/>
</dbReference>
<dbReference type="InterPro" id="IPR006554">
    <property type="entry name" value="Helicase-like_DEXD_c2"/>
</dbReference>
<comment type="cofactor">
    <cofactor evidence="1">
        <name>[4Fe-4S] cluster</name>
        <dbReference type="ChEBI" id="CHEBI:49883"/>
    </cofactor>
</comment>
<sequence length="826" mass="92024">MVRFTLDDLDVFFPYPSLYPEQFAYMCELKKALDAEGHALLEMPTGTGKTACLLALVTAFQHAHPEAGKLIYCTRTVPEMEKCLAELKRLRKYRDEVRGANAPKAPFLALCLSSRRNLCVLDEVVNRTDRESVDAECRKRTASWVREARAQTGSGPCCSFHDTWAALGTDAQIPDGVYDAEDLRRLGRRTGWCPYFVARHAIQHANVVVYNYQYMLDPRVAGLVTRELEKESIVVFDEGHNIDNICIEALSVELDDKSLRAAERCAKRLGRKVDQLKESDAQRVRQEYDNLVRGLGLNQAAPRTDDAPGGPAAPLPDELLREAVPGSVRRAEQFLQMLRLLAQHLLRRLSSQRVEVESTTAFLAGLEQRTTLQAKPLKFFHARLQQLLRTLRCVEVEDARALGRVAQFAATVSTYAEGFSIVVDPLRRGSSGVPEPQLDLACLDASLALKPVVERFRSVVLTSGTLSPLDLYPKLLNFAPVVRASLPMSTFRPCILPLVVSKGDDQRKVSTRFESRDGTDVVRNYGGLLVQLCEVVPDGLAVFFTSYSYMERVVQQWDHDGTLQRILTRKLIFVETKDVLETTLALENYRRACDSGRGAVFFSIARGKVAEGIDFDRHYGRCVLNIGVPFQYTQSHVLRTRLEFLRSKHNIQEGTFLTFDALRQTAQCVGRVVRSKTDYGVVVLADDRFGRKDKRSKLPGWVRQFLSDAQLDLSTSNALGAVRGFLRRMAQPVDDRDLKQILVDERRLRELLADRARENACAPPPIPAPVNPAPPPPAAPAPMDVEAAPPAPDGRMDVDAMPPAAHRVGPHVVQAAAEAKDDAGSC</sequence>
<comment type="similarity">
    <text evidence="3">Belongs to the helicase family. RAD3/XPD subfamily.</text>
</comment>